<dbReference type="STRING" id="582515.KR51_00001150"/>
<evidence type="ECO:0000256" key="10">
    <source>
        <dbReference type="ARBA" id="ARBA00022989"/>
    </source>
</evidence>
<dbReference type="eggNOG" id="COG1968">
    <property type="taxonomic scope" value="Bacteria"/>
</dbReference>
<dbReference type="Pfam" id="PF02673">
    <property type="entry name" value="BacA"/>
    <property type="match status" value="1"/>
</dbReference>
<dbReference type="GO" id="GO:0005886">
    <property type="term" value="C:plasma membrane"/>
    <property type="evidence" value="ECO:0007669"/>
    <property type="project" value="UniProtKB-SubCell"/>
</dbReference>
<dbReference type="PANTHER" id="PTHR30622">
    <property type="entry name" value="UNDECAPRENYL-DIPHOSPHATASE"/>
    <property type="match status" value="1"/>
</dbReference>
<evidence type="ECO:0000256" key="4">
    <source>
        <dbReference type="ARBA" id="ARBA00021581"/>
    </source>
</evidence>
<dbReference type="HAMAP" id="MF_01006">
    <property type="entry name" value="Undec_diphosphatase"/>
    <property type="match status" value="1"/>
</dbReference>
<dbReference type="PANTHER" id="PTHR30622:SF4">
    <property type="entry name" value="UNDECAPRENYL-DIPHOSPHATASE"/>
    <property type="match status" value="1"/>
</dbReference>
<dbReference type="GO" id="GO:0008360">
    <property type="term" value="P:regulation of cell shape"/>
    <property type="evidence" value="ECO:0007669"/>
    <property type="project" value="UniProtKB-KW"/>
</dbReference>
<feature type="transmembrane region" description="Helical" evidence="17">
    <location>
        <begin position="184"/>
        <end position="204"/>
    </location>
</feature>
<dbReference type="EMBL" id="ASSJ01000001">
    <property type="protein sequence ID" value="ERN43218.1"/>
    <property type="molecule type" value="Genomic_DNA"/>
</dbReference>
<dbReference type="InParanoid" id="U5DFF0"/>
<evidence type="ECO:0000256" key="1">
    <source>
        <dbReference type="ARBA" id="ARBA00004651"/>
    </source>
</evidence>
<comment type="similarity">
    <text evidence="2 17">Belongs to the UppP family.</text>
</comment>
<evidence type="ECO:0000256" key="16">
    <source>
        <dbReference type="ARBA" id="ARBA00047594"/>
    </source>
</evidence>
<dbReference type="GO" id="GO:0009252">
    <property type="term" value="P:peptidoglycan biosynthetic process"/>
    <property type="evidence" value="ECO:0007669"/>
    <property type="project" value="UniProtKB-KW"/>
</dbReference>
<evidence type="ECO:0000256" key="12">
    <source>
        <dbReference type="ARBA" id="ARBA00023251"/>
    </source>
</evidence>
<evidence type="ECO:0000313" key="19">
    <source>
        <dbReference type="Proteomes" id="UP000016960"/>
    </source>
</evidence>
<evidence type="ECO:0000256" key="13">
    <source>
        <dbReference type="ARBA" id="ARBA00023316"/>
    </source>
</evidence>
<comment type="miscellaneous">
    <text evidence="17">Bacitracin is thought to be involved in the inhibition of peptidoglycan synthesis by sequestering undecaprenyl diphosphate, thereby reducing the pool of lipid carrier available.</text>
</comment>
<dbReference type="AlphaFoldDB" id="U5DFF0"/>
<evidence type="ECO:0000256" key="7">
    <source>
        <dbReference type="ARBA" id="ARBA00022801"/>
    </source>
</evidence>
<protein>
    <recommendedName>
        <fullName evidence="4 17">Undecaprenyl-diphosphatase</fullName>
        <ecNumber evidence="3 17">3.6.1.27</ecNumber>
    </recommendedName>
    <alternativeName>
        <fullName evidence="15 17">Bacitracin resistance protein</fullName>
    </alternativeName>
    <alternativeName>
        <fullName evidence="14 17">Undecaprenyl pyrophosphate phosphatase</fullName>
    </alternativeName>
</protein>
<feature type="transmembrane region" description="Helical" evidence="17">
    <location>
        <begin position="64"/>
        <end position="85"/>
    </location>
</feature>
<dbReference type="Proteomes" id="UP000016960">
    <property type="component" value="Unassembled WGS sequence"/>
</dbReference>
<evidence type="ECO:0000256" key="5">
    <source>
        <dbReference type="ARBA" id="ARBA00022475"/>
    </source>
</evidence>
<feature type="transmembrane region" description="Helical" evidence="17">
    <location>
        <begin position="322"/>
        <end position="344"/>
    </location>
</feature>
<comment type="caution">
    <text evidence="18">The sequence shown here is derived from an EMBL/GenBank/DDBJ whole genome shotgun (WGS) entry which is preliminary data.</text>
</comment>
<evidence type="ECO:0000256" key="17">
    <source>
        <dbReference type="HAMAP-Rule" id="MF_01006"/>
    </source>
</evidence>
<evidence type="ECO:0000256" key="3">
    <source>
        <dbReference type="ARBA" id="ARBA00012374"/>
    </source>
</evidence>
<keyword evidence="13 17" id="KW-0961">Cell wall biogenesis/degradation</keyword>
<evidence type="ECO:0000256" key="8">
    <source>
        <dbReference type="ARBA" id="ARBA00022960"/>
    </source>
</evidence>
<comment type="function">
    <text evidence="17">Catalyzes the dephosphorylation of undecaprenyl diphosphate (UPP). Confers resistance to bacitracin.</text>
</comment>
<dbReference type="GO" id="GO:0071555">
    <property type="term" value="P:cell wall organization"/>
    <property type="evidence" value="ECO:0007669"/>
    <property type="project" value="UniProtKB-KW"/>
</dbReference>
<keyword evidence="5 17" id="KW-1003">Cell membrane</keyword>
<evidence type="ECO:0000256" key="2">
    <source>
        <dbReference type="ARBA" id="ARBA00010621"/>
    </source>
</evidence>
<sequence>MLRSWVVFTKWGQPVISDRIVANTCSSILCCAGQAHLQPASVPTVSRQFRERFERAMRRGSKQYVRLVGAIALGGLTALAAGVAAQPEAAPATGSIAVGNYNWVQAAVLGLVQGLTEFLPISSTAHMNVVPIALGWGKPGVTYEAIVQLGSVAAVLWYFWGDLVRLGRGTWHGIRSRDWQVPELRLTAGILMGTVPIVICGLLLKALVPDLDNTPLRGLTAIAIASVVMGLLLGVAEWLGTRQRDYDQLDARDGILMGLAQCLALIPGVSRSGSTITAGLFLGLERATAARFSFLMGIPAIALAGLVELLDLIESGFANAEALPLLVAVVTAVASSYVAIAGLIRFLQQQDAWVFVWYRLLFGAFVFWGIFSGWLTQ</sequence>
<organism evidence="18 19">
    <name type="scientific">Rubidibacter lacunae KORDI 51-2</name>
    <dbReference type="NCBI Taxonomy" id="582515"/>
    <lineage>
        <taxon>Bacteria</taxon>
        <taxon>Bacillati</taxon>
        <taxon>Cyanobacteriota</taxon>
        <taxon>Cyanophyceae</taxon>
        <taxon>Oscillatoriophycideae</taxon>
        <taxon>Chroococcales</taxon>
        <taxon>Aphanothecaceae</taxon>
        <taxon>Rubidibacter</taxon>
    </lineage>
</organism>
<dbReference type="NCBIfam" id="TIGR00753">
    <property type="entry name" value="undec_PP_bacA"/>
    <property type="match status" value="1"/>
</dbReference>
<feature type="transmembrane region" description="Helical" evidence="17">
    <location>
        <begin position="356"/>
        <end position="375"/>
    </location>
</feature>
<dbReference type="InterPro" id="IPR003824">
    <property type="entry name" value="UppP"/>
</dbReference>
<reference evidence="18 19" key="1">
    <citation type="submission" date="2013-05" db="EMBL/GenBank/DDBJ databases">
        <title>Draft genome sequence of Rubidibacter lacunae KORDI 51-2.</title>
        <authorList>
            <person name="Choi D.H."/>
            <person name="Noh J.H."/>
            <person name="Kwon K.-K."/>
            <person name="Lee J.-H."/>
            <person name="Ryu J.-Y."/>
        </authorList>
    </citation>
    <scope>NUCLEOTIDE SEQUENCE [LARGE SCALE GENOMIC DNA]</scope>
    <source>
        <strain evidence="18 19">KORDI 51-2</strain>
    </source>
</reference>
<name>U5DFF0_9CHRO</name>
<keyword evidence="6 17" id="KW-0812">Transmembrane</keyword>
<gene>
    <name evidence="17" type="primary">uppP</name>
    <name evidence="18" type="ORF">KR51_00001150</name>
</gene>
<dbReference type="NCBIfam" id="NF001394">
    <property type="entry name" value="PRK00281.2-5"/>
    <property type="match status" value="1"/>
</dbReference>
<keyword evidence="7 17" id="KW-0378">Hydrolase</keyword>
<comment type="catalytic activity">
    <reaction evidence="16 17">
        <text>di-trans,octa-cis-undecaprenyl diphosphate + H2O = di-trans,octa-cis-undecaprenyl phosphate + phosphate + H(+)</text>
        <dbReference type="Rhea" id="RHEA:28094"/>
        <dbReference type="ChEBI" id="CHEBI:15377"/>
        <dbReference type="ChEBI" id="CHEBI:15378"/>
        <dbReference type="ChEBI" id="CHEBI:43474"/>
        <dbReference type="ChEBI" id="CHEBI:58405"/>
        <dbReference type="ChEBI" id="CHEBI:60392"/>
        <dbReference type="EC" id="3.6.1.27"/>
    </reaction>
</comment>
<comment type="subcellular location">
    <subcellularLocation>
        <location evidence="1 17">Cell membrane</location>
        <topology evidence="1 17">Multi-pass membrane protein</topology>
    </subcellularLocation>
</comment>
<dbReference type="PATRIC" id="fig|582515.4.peg.135"/>
<feature type="transmembrane region" description="Helical" evidence="17">
    <location>
        <begin position="216"/>
        <end position="239"/>
    </location>
</feature>
<feature type="transmembrane region" description="Helical" evidence="17">
    <location>
        <begin position="145"/>
        <end position="163"/>
    </location>
</feature>
<keyword evidence="11 17" id="KW-0472">Membrane</keyword>
<dbReference type="EC" id="3.6.1.27" evidence="3 17"/>
<keyword evidence="10 17" id="KW-1133">Transmembrane helix</keyword>
<dbReference type="GO" id="GO:0050380">
    <property type="term" value="F:undecaprenyl-diphosphatase activity"/>
    <property type="evidence" value="ECO:0007669"/>
    <property type="project" value="UniProtKB-UniRule"/>
</dbReference>
<keyword evidence="8 17" id="KW-0133">Cell shape</keyword>
<dbReference type="GO" id="GO:0046677">
    <property type="term" value="P:response to antibiotic"/>
    <property type="evidence" value="ECO:0007669"/>
    <property type="project" value="UniProtKB-UniRule"/>
</dbReference>
<evidence type="ECO:0000256" key="9">
    <source>
        <dbReference type="ARBA" id="ARBA00022984"/>
    </source>
</evidence>
<feature type="transmembrane region" description="Helical" evidence="17">
    <location>
        <begin position="289"/>
        <end position="310"/>
    </location>
</feature>
<proteinExistence type="inferred from homology"/>
<keyword evidence="9 17" id="KW-0573">Peptidoglycan synthesis</keyword>
<evidence type="ECO:0000313" key="18">
    <source>
        <dbReference type="EMBL" id="ERN43218.1"/>
    </source>
</evidence>
<dbReference type="FunCoup" id="U5DFF0">
    <property type="interactions" value="304"/>
</dbReference>
<evidence type="ECO:0000256" key="11">
    <source>
        <dbReference type="ARBA" id="ARBA00023136"/>
    </source>
</evidence>
<evidence type="ECO:0000256" key="6">
    <source>
        <dbReference type="ARBA" id="ARBA00022692"/>
    </source>
</evidence>
<accession>U5DFF0</accession>
<evidence type="ECO:0000256" key="15">
    <source>
        <dbReference type="ARBA" id="ARBA00032932"/>
    </source>
</evidence>
<keyword evidence="12 17" id="KW-0046">Antibiotic resistance</keyword>
<keyword evidence="19" id="KW-1185">Reference proteome</keyword>
<evidence type="ECO:0000256" key="14">
    <source>
        <dbReference type="ARBA" id="ARBA00032707"/>
    </source>
</evidence>